<evidence type="ECO:0000313" key="5">
    <source>
        <dbReference type="Proteomes" id="UP000193346"/>
    </source>
</evidence>
<proteinExistence type="predicted"/>
<gene>
    <name evidence="2" type="ORF">BV912_09785</name>
    <name evidence="3" type="ORF">BV913_00670</name>
</gene>
<evidence type="ECO:0000256" key="1">
    <source>
        <dbReference type="SAM" id="Phobius"/>
    </source>
</evidence>
<feature type="transmembrane region" description="Helical" evidence="1">
    <location>
        <begin position="36"/>
        <end position="56"/>
    </location>
</feature>
<dbReference type="Proteomes" id="UP000193303">
    <property type="component" value="Unassembled WGS sequence"/>
</dbReference>
<reference evidence="2 5" key="2">
    <citation type="submission" date="2017-01" db="EMBL/GenBank/DDBJ databases">
        <authorList>
            <person name="Wolfgang W.J."/>
            <person name="Cole J."/>
            <person name="Wroblewski D."/>
            <person name="Mcginnis J."/>
            <person name="Musser K.A."/>
        </authorList>
    </citation>
    <scope>NUCLEOTIDE SEQUENCE</scope>
    <source>
        <strain evidence="2">124861</strain>
        <strain evidence="3 5">93087</strain>
    </source>
</reference>
<dbReference type="Proteomes" id="UP000193346">
    <property type="component" value="Unassembled WGS sequence"/>
</dbReference>
<dbReference type="OrthoDB" id="8604644at2"/>
<dbReference type="RefSeq" id="WP_085360174.1">
    <property type="nucleotide sequence ID" value="NZ_CP091509.1"/>
</dbReference>
<dbReference type="STRING" id="1931275.BV914_06065"/>
<keyword evidence="5" id="KW-1185">Reference proteome</keyword>
<dbReference type="EMBL" id="MTAB01000025">
    <property type="protein sequence ID" value="OSI18430.1"/>
    <property type="molecule type" value="Genomic_DNA"/>
</dbReference>
<comment type="caution">
    <text evidence="2">The sequence shown here is derived from an EMBL/GenBank/DDBJ whole genome shotgun (WGS) entry which is preliminary data.</text>
</comment>
<accession>A0A1X3DEX2</accession>
<keyword evidence="1" id="KW-1133">Transmembrane helix</keyword>
<reference evidence="4" key="1">
    <citation type="submission" date="2017-01" db="EMBL/GenBank/DDBJ databases">
        <authorList>
            <person name="Mah S.A."/>
            <person name="Swanson W.J."/>
            <person name="Moy G.W."/>
            <person name="Vacquier V.D."/>
        </authorList>
    </citation>
    <scope>NUCLEOTIDE SEQUENCE [LARGE SCALE GENOMIC DNA]</scope>
    <source>
        <strain evidence="4">124861</strain>
    </source>
</reference>
<keyword evidence="1" id="KW-0812">Transmembrane</keyword>
<protein>
    <submittedName>
        <fullName evidence="2">Uncharacterized protein</fullName>
    </submittedName>
</protein>
<evidence type="ECO:0000313" key="2">
    <source>
        <dbReference type="EMBL" id="OSI18430.1"/>
    </source>
</evidence>
<evidence type="ECO:0000313" key="4">
    <source>
        <dbReference type="Proteomes" id="UP000193303"/>
    </source>
</evidence>
<keyword evidence="1" id="KW-0472">Membrane</keyword>
<evidence type="ECO:0000313" key="3">
    <source>
        <dbReference type="EMBL" id="OSI37176.1"/>
    </source>
</evidence>
<dbReference type="EMBL" id="MTAC01000001">
    <property type="protein sequence ID" value="OSI37176.1"/>
    <property type="molecule type" value="Genomic_DNA"/>
</dbReference>
<sequence>MNSDTYSALIFAVLVTLIGGAYFNRSLRDAGVPANARTALLAVGAAVIIGCVLYYLGLI</sequence>
<dbReference type="AlphaFoldDB" id="A0A1X3DEX2"/>
<organism evidence="2 4">
    <name type="scientific">Neisseria dumasiana</name>
    <dbReference type="NCBI Taxonomy" id="1931275"/>
    <lineage>
        <taxon>Bacteria</taxon>
        <taxon>Pseudomonadati</taxon>
        <taxon>Pseudomonadota</taxon>
        <taxon>Betaproteobacteria</taxon>
        <taxon>Neisseriales</taxon>
        <taxon>Neisseriaceae</taxon>
        <taxon>Neisseria</taxon>
    </lineage>
</organism>
<name>A0A1X3DEX2_9NEIS</name>
<feature type="transmembrane region" description="Helical" evidence="1">
    <location>
        <begin position="6"/>
        <end position="24"/>
    </location>
</feature>